<dbReference type="EMBL" id="VDEP01000102">
    <property type="protein sequence ID" value="KAA1131856.1"/>
    <property type="molecule type" value="Genomic_DNA"/>
</dbReference>
<dbReference type="Proteomes" id="UP000325313">
    <property type="component" value="Unassembled WGS sequence"/>
</dbReference>
<evidence type="ECO:0000313" key="1">
    <source>
        <dbReference type="EMBL" id="KAA1131856.1"/>
    </source>
</evidence>
<name>A0A5B0S0K8_PUCGR</name>
<comment type="caution">
    <text evidence="1">The sequence shown here is derived from an EMBL/GenBank/DDBJ whole genome shotgun (WGS) entry which is preliminary data.</text>
</comment>
<evidence type="ECO:0000313" key="2">
    <source>
        <dbReference type="Proteomes" id="UP000325313"/>
    </source>
</evidence>
<sequence>MLPSPPGSRAPTSNVRASSGRINFYALPPLIVNGHISYAQGICAIGHCRLVRPGSSSALQRITCLIRNTSAVEDQLLFQRNSLSPINPSSESGLVLSICRLSQFKFLAPWNAPGELPPLLLT</sequence>
<protein>
    <submittedName>
        <fullName evidence="1">Uncharacterized protein</fullName>
    </submittedName>
</protein>
<reference evidence="1 2" key="1">
    <citation type="submission" date="2019-05" db="EMBL/GenBank/DDBJ databases">
        <title>Emergence of the Ug99 lineage of the wheat stem rust pathogen through somatic hybridization.</title>
        <authorList>
            <person name="Li F."/>
            <person name="Upadhyaya N.M."/>
            <person name="Sperschneider J."/>
            <person name="Matny O."/>
            <person name="Nguyen-Phuc H."/>
            <person name="Mago R."/>
            <person name="Raley C."/>
            <person name="Miller M.E."/>
            <person name="Silverstein K.A.T."/>
            <person name="Henningsen E."/>
            <person name="Hirsch C.D."/>
            <person name="Visser B."/>
            <person name="Pretorius Z.A."/>
            <person name="Steffenson B.J."/>
            <person name="Schwessinger B."/>
            <person name="Dodds P.N."/>
            <person name="Figueroa M."/>
        </authorList>
    </citation>
    <scope>NUCLEOTIDE SEQUENCE [LARGE SCALE GENOMIC DNA]</scope>
    <source>
        <strain evidence="1 2">Ug99</strain>
    </source>
</reference>
<dbReference type="AlphaFoldDB" id="A0A5B0S0K8"/>
<organism evidence="1 2">
    <name type="scientific">Puccinia graminis f. sp. tritici</name>
    <dbReference type="NCBI Taxonomy" id="56615"/>
    <lineage>
        <taxon>Eukaryota</taxon>
        <taxon>Fungi</taxon>
        <taxon>Dikarya</taxon>
        <taxon>Basidiomycota</taxon>
        <taxon>Pucciniomycotina</taxon>
        <taxon>Pucciniomycetes</taxon>
        <taxon>Pucciniales</taxon>
        <taxon>Pucciniaceae</taxon>
        <taxon>Puccinia</taxon>
    </lineage>
</organism>
<gene>
    <name evidence="1" type="ORF">PGTUg99_030599</name>
</gene>
<accession>A0A5B0S0K8</accession>
<proteinExistence type="predicted"/>